<name>F2U5G1_SALR5</name>
<evidence type="ECO:0000256" key="1">
    <source>
        <dbReference type="ARBA" id="ARBA00006889"/>
    </source>
</evidence>
<dbReference type="GO" id="GO:0006950">
    <property type="term" value="P:response to stress"/>
    <property type="evidence" value="ECO:0007669"/>
    <property type="project" value="UniProtKB-ARBA"/>
</dbReference>
<feature type="domain" description="Lipocalin/cytosolic fatty-acid binding" evidence="3">
    <location>
        <begin position="34"/>
        <end position="173"/>
    </location>
</feature>
<dbReference type="SUPFAM" id="SSF50814">
    <property type="entry name" value="Lipocalins"/>
    <property type="match status" value="1"/>
</dbReference>
<evidence type="ECO:0000313" key="5">
    <source>
        <dbReference type="Proteomes" id="UP000007799"/>
    </source>
</evidence>
<evidence type="ECO:0000259" key="3">
    <source>
        <dbReference type="Pfam" id="PF08212"/>
    </source>
</evidence>
<dbReference type="AlphaFoldDB" id="F2U5G1"/>
<dbReference type="OrthoDB" id="565904at2759"/>
<dbReference type="RefSeq" id="XP_004995541.1">
    <property type="nucleotide sequence ID" value="XM_004995484.1"/>
</dbReference>
<evidence type="ECO:0000256" key="2">
    <source>
        <dbReference type="PIRNR" id="PIRNR036893"/>
    </source>
</evidence>
<comment type="similarity">
    <text evidence="1 2">Belongs to the calycin superfamily. Lipocalin family.</text>
</comment>
<dbReference type="PANTHER" id="PTHR10612">
    <property type="entry name" value="APOLIPOPROTEIN D"/>
    <property type="match status" value="1"/>
</dbReference>
<feature type="chain" id="PRO_5013434858" description="Lipocalin/cytosolic fatty-acid binding domain-containing protein" evidence="2">
    <location>
        <begin position="27"/>
        <end position="208"/>
    </location>
</feature>
<dbReference type="OMA" id="FERNAVC"/>
<dbReference type="Gene3D" id="2.40.128.20">
    <property type="match status" value="1"/>
</dbReference>
<dbReference type="InterPro" id="IPR022271">
    <property type="entry name" value="Lipocalin_ApoD"/>
</dbReference>
<dbReference type="KEGG" id="sre:PTSG_03808"/>
<evidence type="ECO:0000313" key="4">
    <source>
        <dbReference type="EMBL" id="EGD83177.1"/>
    </source>
</evidence>
<sequence>MTTSSLTLALVAAVVVLGTSMHATEAIDVVPNLNVTAYLGRWYQIADDFSSAATFEKGAWCVAADYGLRSDGKISVFNQQRTGSATGPPGNIKGYAYAPNPSIPAKLKVHFDVAPIDGPYWIVAVGPRVPTGNAICDPCYDYAIVTDEAKISLFVLTRDVNRYYAKYNETVTNFLDTNGFNKPWNRPIYTNQPPQCTYSPPPPPSFEA</sequence>
<accession>F2U5G1</accession>
<dbReference type="GeneID" id="16076121"/>
<dbReference type="PANTHER" id="PTHR10612:SF34">
    <property type="entry name" value="APOLIPOPROTEIN D"/>
    <property type="match status" value="1"/>
</dbReference>
<dbReference type="Proteomes" id="UP000007799">
    <property type="component" value="Unassembled WGS sequence"/>
</dbReference>
<proteinExistence type="inferred from homology"/>
<dbReference type="CDD" id="cd19438">
    <property type="entry name" value="lipocalin_Blc-like"/>
    <property type="match status" value="1"/>
</dbReference>
<reference evidence="4" key="1">
    <citation type="submission" date="2009-08" db="EMBL/GenBank/DDBJ databases">
        <title>Annotation of Salpingoeca rosetta.</title>
        <authorList>
            <consortium name="The Broad Institute Genome Sequencing Platform"/>
            <person name="Russ C."/>
            <person name="Cuomo C."/>
            <person name="Burger G."/>
            <person name="Gray M.W."/>
            <person name="Holland P.W.H."/>
            <person name="King N."/>
            <person name="Lang F.B.F."/>
            <person name="Roger A.J."/>
            <person name="Ruiz-Trillo I."/>
            <person name="Young S.K."/>
            <person name="Zeng Q."/>
            <person name="Gargeya S."/>
            <person name="Alvarado L."/>
            <person name="Berlin A."/>
            <person name="Chapman S.B."/>
            <person name="Chen Z."/>
            <person name="Freedman E."/>
            <person name="Gellesch M."/>
            <person name="Goldberg J."/>
            <person name="Griggs A."/>
            <person name="Gujja S."/>
            <person name="Heilman E."/>
            <person name="Heiman D."/>
            <person name="Howarth C."/>
            <person name="Mehta T."/>
            <person name="Neiman D."/>
            <person name="Pearson M."/>
            <person name="Roberts A."/>
            <person name="Saif S."/>
            <person name="Shea T."/>
            <person name="Shenoy N."/>
            <person name="Sisk P."/>
            <person name="Stolte C."/>
            <person name="Sykes S."/>
            <person name="White J."/>
            <person name="Yandava C."/>
            <person name="Haas B."/>
            <person name="Nusbaum C."/>
            <person name="Birren B."/>
        </authorList>
    </citation>
    <scope>NUCLEOTIDE SEQUENCE [LARGE SCALE GENOMIC DNA]</scope>
    <source>
        <strain evidence="4">ATCC 50818</strain>
    </source>
</reference>
<organism evidence="5">
    <name type="scientific">Salpingoeca rosetta (strain ATCC 50818 / BSB-021)</name>
    <dbReference type="NCBI Taxonomy" id="946362"/>
    <lineage>
        <taxon>Eukaryota</taxon>
        <taxon>Choanoflagellata</taxon>
        <taxon>Craspedida</taxon>
        <taxon>Salpingoecidae</taxon>
        <taxon>Salpingoeca</taxon>
    </lineage>
</organism>
<dbReference type="PIRSF" id="PIRSF036893">
    <property type="entry name" value="Lipocalin_ApoD"/>
    <property type="match status" value="1"/>
</dbReference>
<dbReference type="InterPro" id="IPR047202">
    <property type="entry name" value="Lipocalin_Blc-like_dom"/>
</dbReference>
<dbReference type="InterPro" id="IPR000566">
    <property type="entry name" value="Lipocln_cytosolic_FA-bd_dom"/>
</dbReference>
<dbReference type="InParanoid" id="F2U5G1"/>
<dbReference type="InterPro" id="IPR012674">
    <property type="entry name" value="Calycin"/>
</dbReference>
<protein>
    <recommendedName>
        <fullName evidence="3">Lipocalin/cytosolic fatty-acid binding domain-containing protein</fullName>
    </recommendedName>
</protein>
<keyword evidence="2" id="KW-0732">Signal</keyword>
<keyword evidence="5" id="KW-1185">Reference proteome</keyword>
<feature type="signal peptide" evidence="2">
    <location>
        <begin position="1"/>
        <end position="26"/>
    </location>
</feature>
<dbReference type="EMBL" id="GL832962">
    <property type="protein sequence ID" value="EGD83177.1"/>
    <property type="molecule type" value="Genomic_DNA"/>
</dbReference>
<dbReference type="eggNOG" id="KOG4824">
    <property type="taxonomic scope" value="Eukaryota"/>
</dbReference>
<gene>
    <name evidence="4" type="ORF">PTSG_03808</name>
</gene>
<dbReference type="Pfam" id="PF08212">
    <property type="entry name" value="Lipocalin_2"/>
    <property type="match status" value="1"/>
</dbReference>